<dbReference type="Gene3D" id="3.40.470.10">
    <property type="entry name" value="Uracil-DNA glycosylase-like domain"/>
    <property type="match status" value="1"/>
</dbReference>
<proteinExistence type="inferred from homology"/>
<evidence type="ECO:0000256" key="6">
    <source>
        <dbReference type="ARBA" id="ARBA00022723"/>
    </source>
</evidence>
<evidence type="ECO:0000256" key="7">
    <source>
        <dbReference type="ARBA" id="ARBA00022763"/>
    </source>
</evidence>
<dbReference type="InterPro" id="IPR005273">
    <property type="entry name" value="Ura-DNA_glyco_family4"/>
</dbReference>
<dbReference type="GO" id="GO:0003887">
    <property type="term" value="F:DNA-directed DNA polymerase activity"/>
    <property type="evidence" value="ECO:0007669"/>
    <property type="project" value="UniProtKB-EC"/>
</dbReference>
<dbReference type="EMBL" id="JAGGJU010000005">
    <property type="protein sequence ID" value="MBP1850868.1"/>
    <property type="molecule type" value="Genomic_DNA"/>
</dbReference>
<keyword evidence="11" id="KW-0234">DNA repair</keyword>
<protein>
    <recommendedName>
        <fullName evidence="4">Type-4 uracil-DNA glycosylase</fullName>
        <ecNumber evidence="3">3.2.2.27</ecNumber>
    </recommendedName>
</protein>
<sequence>MTEASLDQLSPAELAALLSFYADAGVAWMVEDEPVDRIAEFEAQKAAHEARRKAPSAGPTGDGQPSAAPTRGAQAPARPATNAAPAMAIPDEHAVTEARFAAESARSLDELKTALEGFAGCNLKTSARSTIFASGDPTGGIMVIGGMPSGDDDRDGQAFAGRAGMLLDRMLSAIGLDRSGLLLTTIVPWRPPGDRPPTPIEAAICRPFIQRQIELAEPKHLLLLGNFTARFFFQGQETIHLLRGQWREIACDNHTVPGLACLHPLELLAAPAGKALAWQDLQDFRRRIDGKI</sequence>
<dbReference type="Pfam" id="PF03167">
    <property type="entry name" value="UDG"/>
    <property type="match status" value="1"/>
</dbReference>
<evidence type="ECO:0000313" key="15">
    <source>
        <dbReference type="Proteomes" id="UP000759443"/>
    </source>
</evidence>
<evidence type="ECO:0000256" key="12">
    <source>
        <dbReference type="SAM" id="MobiDB-lite"/>
    </source>
</evidence>
<dbReference type="CDD" id="cd10030">
    <property type="entry name" value="UDG-F4_TTUDGA_SPO1dp_like"/>
    <property type="match status" value="1"/>
</dbReference>
<dbReference type="Proteomes" id="UP000759443">
    <property type="component" value="Unassembled WGS sequence"/>
</dbReference>
<keyword evidence="8" id="KW-0378">Hydrolase</keyword>
<dbReference type="RefSeq" id="WP_209945005.1">
    <property type="nucleotide sequence ID" value="NZ_JAGGJU010000005.1"/>
</dbReference>
<evidence type="ECO:0000313" key="14">
    <source>
        <dbReference type="EMBL" id="MBP1850868.1"/>
    </source>
</evidence>
<keyword evidence="7" id="KW-0227">DNA damage</keyword>
<evidence type="ECO:0000256" key="11">
    <source>
        <dbReference type="ARBA" id="ARBA00023204"/>
    </source>
</evidence>
<dbReference type="SMART" id="SM00986">
    <property type="entry name" value="UDG"/>
    <property type="match status" value="1"/>
</dbReference>
<evidence type="ECO:0000256" key="1">
    <source>
        <dbReference type="ARBA" id="ARBA00001400"/>
    </source>
</evidence>
<name>A0ABS4DYV1_9HYPH</name>
<evidence type="ECO:0000259" key="13">
    <source>
        <dbReference type="SMART" id="SM00986"/>
    </source>
</evidence>
<dbReference type="NCBIfam" id="TIGR00758">
    <property type="entry name" value="UDG_fam4"/>
    <property type="match status" value="1"/>
</dbReference>
<keyword evidence="6" id="KW-0479">Metal-binding</keyword>
<evidence type="ECO:0000256" key="4">
    <source>
        <dbReference type="ARBA" id="ARBA00019403"/>
    </source>
</evidence>
<comment type="catalytic activity">
    <reaction evidence="1">
        <text>Hydrolyzes single-stranded DNA or mismatched double-stranded DNA and polynucleotides, releasing free uracil.</text>
        <dbReference type="EC" id="3.2.2.27"/>
    </reaction>
</comment>
<evidence type="ECO:0000256" key="5">
    <source>
        <dbReference type="ARBA" id="ARBA00022485"/>
    </source>
</evidence>
<dbReference type="SUPFAM" id="SSF52141">
    <property type="entry name" value="Uracil-DNA glycosylase-like"/>
    <property type="match status" value="1"/>
</dbReference>
<keyword evidence="14" id="KW-0808">Transferase</keyword>
<keyword evidence="14" id="KW-0548">Nucleotidyltransferase</keyword>
<comment type="similarity">
    <text evidence="2">Belongs to the uracil-DNA glycosylase (UDG) superfamily. Type 4 (UDGa) family.</text>
</comment>
<comment type="caution">
    <text evidence="14">The sequence shown here is derived from an EMBL/GenBank/DDBJ whole genome shotgun (WGS) entry which is preliminary data.</text>
</comment>
<feature type="region of interest" description="Disordered" evidence="12">
    <location>
        <begin position="46"/>
        <end position="83"/>
    </location>
</feature>
<dbReference type="InterPro" id="IPR005122">
    <property type="entry name" value="Uracil-DNA_glycosylase-like"/>
</dbReference>
<dbReference type="SMART" id="SM00987">
    <property type="entry name" value="UreE_C"/>
    <property type="match status" value="1"/>
</dbReference>
<evidence type="ECO:0000256" key="3">
    <source>
        <dbReference type="ARBA" id="ARBA00012030"/>
    </source>
</evidence>
<evidence type="ECO:0000256" key="9">
    <source>
        <dbReference type="ARBA" id="ARBA00023004"/>
    </source>
</evidence>
<feature type="domain" description="Uracil-DNA glycosylase-like" evidence="13">
    <location>
        <begin position="132"/>
        <end position="282"/>
    </location>
</feature>
<gene>
    <name evidence="14" type="ORF">J2Z17_002305</name>
</gene>
<feature type="compositionally biased region" description="Low complexity" evidence="12">
    <location>
        <begin position="73"/>
        <end position="83"/>
    </location>
</feature>
<keyword evidence="5" id="KW-0004">4Fe-4S</keyword>
<keyword evidence="9" id="KW-0408">Iron</keyword>
<evidence type="ECO:0000256" key="2">
    <source>
        <dbReference type="ARBA" id="ARBA00006521"/>
    </source>
</evidence>
<accession>A0ABS4DYV1</accession>
<dbReference type="InterPro" id="IPR051536">
    <property type="entry name" value="UDG_Type-4/5"/>
</dbReference>
<dbReference type="PANTHER" id="PTHR33693:SF1">
    <property type="entry name" value="TYPE-4 URACIL-DNA GLYCOSYLASE"/>
    <property type="match status" value="1"/>
</dbReference>
<keyword evidence="10" id="KW-0411">Iron-sulfur</keyword>
<dbReference type="EC" id="3.2.2.27" evidence="3"/>
<dbReference type="InterPro" id="IPR036895">
    <property type="entry name" value="Uracil-DNA_glycosylase-like_sf"/>
</dbReference>
<evidence type="ECO:0000256" key="8">
    <source>
        <dbReference type="ARBA" id="ARBA00022801"/>
    </source>
</evidence>
<evidence type="ECO:0000256" key="10">
    <source>
        <dbReference type="ARBA" id="ARBA00023014"/>
    </source>
</evidence>
<reference evidence="14 15" key="1">
    <citation type="submission" date="2021-03" db="EMBL/GenBank/DDBJ databases">
        <title>Genomic Encyclopedia of Type Strains, Phase IV (KMG-IV): sequencing the most valuable type-strain genomes for metagenomic binning, comparative biology and taxonomic classification.</title>
        <authorList>
            <person name="Goeker M."/>
        </authorList>
    </citation>
    <scope>NUCLEOTIDE SEQUENCE [LARGE SCALE GENOMIC DNA]</scope>
    <source>
        <strain evidence="14 15">DSM 21600</strain>
    </source>
</reference>
<dbReference type="PANTHER" id="PTHR33693">
    <property type="entry name" value="TYPE-5 URACIL-DNA GLYCOSYLASE"/>
    <property type="match status" value="1"/>
</dbReference>
<keyword evidence="15" id="KW-1185">Reference proteome</keyword>
<organism evidence="14 15">
    <name type="scientific">Rhizobium halophytocola</name>
    <dbReference type="NCBI Taxonomy" id="735519"/>
    <lineage>
        <taxon>Bacteria</taxon>
        <taxon>Pseudomonadati</taxon>
        <taxon>Pseudomonadota</taxon>
        <taxon>Alphaproteobacteria</taxon>
        <taxon>Hyphomicrobiales</taxon>
        <taxon>Rhizobiaceae</taxon>
        <taxon>Rhizobium/Agrobacterium group</taxon>
        <taxon>Rhizobium</taxon>
    </lineage>
</organism>